<evidence type="ECO:0000313" key="2">
    <source>
        <dbReference type="Proteomes" id="UP001460270"/>
    </source>
</evidence>
<name>A0AAW0MYM5_9GOBI</name>
<keyword evidence="2" id="KW-1185">Reference proteome</keyword>
<reference evidence="2" key="1">
    <citation type="submission" date="2024-04" db="EMBL/GenBank/DDBJ databases">
        <title>Salinicola lusitanus LLJ914,a marine bacterium isolated from the Okinawa Trough.</title>
        <authorList>
            <person name="Li J."/>
        </authorList>
    </citation>
    <scope>NUCLEOTIDE SEQUENCE [LARGE SCALE GENOMIC DNA]</scope>
</reference>
<organism evidence="1 2">
    <name type="scientific">Mugilogobius chulae</name>
    <name type="common">yellowstripe goby</name>
    <dbReference type="NCBI Taxonomy" id="88201"/>
    <lineage>
        <taxon>Eukaryota</taxon>
        <taxon>Metazoa</taxon>
        <taxon>Chordata</taxon>
        <taxon>Craniata</taxon>
        <taxon>Vertebrata</taxon>
        <taxon>Euteleostomi</taxon>
        <taxon>Actinopterygii</taxon>
        <taxon>Neopterygii</taxon>
        <taxon>Teleostei</taxon>
        <taxon>Neoteleostei</taxon>
        <taxon>Acanthomorphata</taxon>
        <taxon>Gobiaria</taxon>
        <taxon>Gobiiformes</taxon>
        <taxon>Gobioidei</taxon>
        <taxon>Gobiidae</taxon>
        <taxon>Gobionellinae</taxon>
        <taxon>Mugilogobius</taxon>
    </lineage>
</organism>
<dbReference type="AlphaFoldDB" id="A0AAW0MYM5"/>
<proteinExistence type="predicted"/>
<evidence type="ECO:0000313" key="1">
    <source>
        <dbReference type="EMBL" id="KAK7882024.1"/>
    </source>
</evidence>
<protein>
    <submittedName>
        <fullName evidence="1">Uncharacterized protein</fullName>
    </submittedName>
</protein>
<gene>
    <name evidence="1" type="ORF">WMY93_028198</name>
</gene>
<accession>A0AAW0MYM5</accession>
<dbReference type="Proteomes" id="UP001460270">
    <property type="component" value="Unassembled WGS sequence"/>
</dbReference>
<comment type="caution">
    <text evidence="1">The sequence shown here is derived from an EMBL/GenBank/DDBJ whole genome shotgun (WGS) entry which is preliminary data.</text>
</comment>
<dbReference type="EMBL" id="JBBPFD010000021">
    <property type="protein sequence ID" value="KAK7882024.1"/>
    <property type="molecule type" value="Genomic_DNA"/>
</dbReference>
<sequence>MTKTPQSTSSSCLVCINGRPRRQYAPQIRLNAQDTDLTLRMEAKTPRRCPVTLALGPPLLLLSLSPFTPSYGNMCVLSIRAACVPVQSGASVCGLSNQQSECVCSCQSGGVLCLSQERVCVLLSNQERVCVLLSIRGVCVLLSNQEVMCVLRPIRSDVCSCPIKASVLLLSIRRVCVLRSGSWSVPDRAVRRSMFSRLQLNSSSDTSPVGQFCWARGVEVVVADFQKSLLSLLDFKVVNE</sequence>